<feature type="transmembrane region" description="Helical" evidence="7">
    <location>
        <begin position="75"/>
        <end position="99"/>
    </location>
</feature>
<dbReference type="GO" id="GO:0055085">
    <property type="term" value="P:transmembrane transport"/>
    <property type="evidence" value="ECO:0007669"/>
    <property type="project" value="InterPro"/>
</dbReference>
<name>A0A0F8W7A7_9ZZZZ</name>
<sequence length="273" mass="30520">MKKKGEAAYLRGIGYIVRYIVILISILLALFPLYFVIVTAFKSKGDFIANKVGFPQTWVLANFYEVILTNPLLRWIINSLTLTIPSVLITLLVASLAAYAISKMYFKARDLAYNSIIPLMVIPPVVLLIPLLRAAISLKIVNTFLAPIVIYSGLLLPFSIYMLTNYFATVSNEIIDSAKIDGLSDIRILFNIIIPLSKPAILILVVINSLYVWNELLIALIFLQTNKTRPLMVGIVSLKDRYSMNTTVLMAGLLISAIPIIVLFIISQKHFVK</sequence>
<reference evidence="9" key="1">
    <citation type="journal article" date="2015" name="Nature">
        <title>Complex archaea that bridge the gap between prokaryotes and eukaryotes.</title>
        <authorList>
            <person name="Spang A."/>
            <person name="Saw J.H."/>
            <person name="Jorgensen S.L."/>
            <person name="Zaremba-Niedzwiedzka K."/>
            <person name="Martijn J."/>
            <person name="Lind A.E."/>
            <person name="van Eijk R."/>
            <person name="Schleper C."/>
            <person name="Guy L."/>
            <person name="Ettema T.J."/>
        </authorList>
    </citation>
    <scope>NUCLEOTIDE SEQUENCE</scope>
</reference>
<keyword evidence="6 7" id="KW-0472">Membrane</keyword>
<feature type="transmembrane region" description="Helical" evidence="7">
    <location>
        <begin position="188"/>
        <end position="213"/>
    </location>
</feature>
<feature type="transmembrane region" description="Helical" evidence="7">
    <location>
        <begin position="144"/>
        <end position="167"/>
    </location>
</feature>
<keyword evidence="5 7" id="KW-1133">Transmembrane helix</keyword>
<dbReference type="InterPro" id="IPR035906">
    <property type="entry name" value="MetI-like_sf"/>
</dbReference>
<evidence type="ECO:0000256" key="4">
    <source>
        <dbReference type="ARBA" id="ARBA00022692"/>
    </source>
</evidence>
<evidence type="ECO:0000313" key="9">
    <source>
        <dbReference type="EMBL" id="KKK52682.1"/>
    </source>
</evidence>
<comment type="caution">
    <text evidence="9">The sequence shown here is derived from an EMBL/GenBank/DDBJ whole genome shotgun (WGS) entry which is preliminary data.</text>
</comment>
<feature type="transmembrane region" description="Helical" evidence="7">
    <location>
        <begin position="12"/>
        <end position="37"/>
    </location>
</feature>
<organism evidence="9">
    <name type="scientific">marine sediment metagenome</name>
    <dbReference type="NCBI Taxonomy" id="412755"/>
    <lineage>
        <taxon>unclassified sequences</taxon>
        <taxon>metagenomes</taxon>
        <taxon>ecological metagenomes</taxon>
    </lineage>
</organism>
<feature type="transmembrane region" description="Helical" evidence="7">
    <location>
        <begin position="111"/>
        <end position="132"/>
    </location>
</feature>
<evidence type="ECO:0000256" key="3">
    <source>
        <dbReference type="ARBA" id="ARBA00022475"/>
    </source>
</evidence>
<evidence type="ECO:0000256" key="1">
    <source>
        <dbReference type="ARBA" id="ARBA00004651"/>
    </source>
</evidence>
<keyword evidence="3" id="KW-1003">Cell membrane</keyword>
<dbReference type="EMBL" id="LAZR01066897">
    <property type="protein sequence ID" value="KKK52682.1"/>
    <property type="molecule type" value="Genomic_DNA"/>
</dbReference>
<dbReference type="GO" id="GO:0005886">
    <property type="term" value="C:plasma membrane"/>
    <property type="evidence" value="ECO:0007669"/>
    <property type="project" value="UniProtKB-SubCell"/>
</dbReference>
<feature type="non-terminal residue" evidence="9">
    <location>
        <position position="273"/>
    </location>
</feature>
<proteinExistence type="predicted"/>
<feature type="transmembrane region" description="Helical" evidence="7">
    <location>
        <begin position="247"/>
        <end position="266"/>
    </location>
</feature>
<dbReference type="PANTHER" id="PTHR43744:SF8">
    <property type="entry name" value="SN-GLYCEROL-3-PHOSPHATE TRANSPORT SYSTEM PERMEASE PROTEIN UGPE"/>
    <property type="match status" value="1"/>
</dbReference>
<feature type="domain" description="ABC transmembrane type-1" evidence="8">
    <location>
        <begin position="76"/>
        <end position="267"/>
    </location>
</feature>
<dbReference type="CDD" id="cd06261">
    <property type="entry name" value="TM_PBP2"/>
    <property type="match status" value="1"/>
</dbReference>
<keyword evidence="4 7" id="KW-0812">Transmembrane</keyword>
<evidence type="ECO:0000259" key="8">
    <source>
        <dbReference type="PROSITE" id="PS50928"/>
    </source>
</evidence>
<gene>
    <name evidence="9" type="ORF">LCGC14_3102450</name>
</gene>
<evidence type="ECO:0000256" key="7">
    <source>
        <dbReference type="SAM" id="Phobius"/>
    </source>
</evidence>
<dbReference type="PANTHER" id="PTHR43744">
    <property type="entry name" value="ABC TRANSPORTER PERMEASE PROTEIN MG189-RELATED-RELATED"/>
    <property type="match status" value="1"/>
</dbReference>
<comment type="subcellular location">
    <subcellularLocation>
        <location evidence="1">Cell membrane</location>
        <topology evidence="1">Multi-pass membrane protein</topology>
    </subcellularLocation>
</comment>
<evidence type="ECO:0000256" key="5">
    <source>
        <dbReference type="ARBA" id="ARBA00022989"/>
    </source>
</evidence>
<keyword evidence="2" id="KW-0813">Transport</keyword>
<dbReference type="Gene3D" id="1.10.3720.10">
    <property type="entry name" value="MetI-like"/>
    <property type="match status" value="1"/>
</dbReference>
<evidence type="ECO:0000256" key="2">
    <source>
        <dbReference type="ARBA" id="ARBA00022448"/>
    </source>
</evidence>
<evidence type="ECO:0000256" key="6">
    <source>
        <dbReference type="ARBA" id="ARBA00023136"/>
    </source>
</evidence>
<dbReference type="SUPFAM" id="SSF161098">
    <property type="entry name" value="MetI-like"/>
    <property type="match status" value="1"/>
</dbReference>
<dbReference type="PROSITE" id="PS50928">
    <property type="entry name" value="ABC_TM1"/>
    <property type="match status" value="1"/>
</dbReference>
<dbReference type="AlphaFoldDB" id="A0A0F8W7A7"/>
<dbReference type="Pfam" id="PF00528">
    <property type="entry name" value="BPD_transp_1"/>
    <property type="match status" value="1"/>
</dbReference>
<accession>A0A0F8W7A7</accession>
<protein>
    <recommendedName>
        <fullName evidence="8">ABC transmembrane type-1 domain-containing protein</fullName>
    </recommendedName>
</protein>
<dbReference type="InterPro" id="IPR000515">
    <property type="entry name" value="MetI-like"/>
</dbReference>